<dbReference type="Pfam" id="PF13302">
    <property type="entry name" value="Acetyltransf_3"/>
    <property type="match status" value="1"/>
</dbReference>
<dbReference type="PROSITE" id="PS00893">
    <property type="entry name" value="NUDIX_BOX"/>
    <property type="match status" value="1"/>
</dbReference>
<dbReference type="InterPro" id="IPR015797">
    <property type="entry name" value="NUDIX_hydrolase-like_dom_sf"/>
</dbReference>
<evidence type="ECO:0000256" key="5">
    <source>
        <dbReference type="RuleBase" id="RU003476"/>
    </source>
</evidence>
<dbReference type="InterPro" id="IPR016181">
    <property type="entry name" value="Acyl_CoA_acyltransferase"/>
</dbReference>
<sequence>MGWPSVPGERGVAEDDLVVRAGRAGDGEVTLLVESAGEPVGSLLVHPRGDETALVTWRFDPAHEGAGVPHRAVRRAVDYCFTELGLHRVEALIPVADTARLRIAARAGLRREGLARGAGGPRTDLVRVARLASDPTPDTRDGFIGVLNANLPTKRVISQGVLRDETGRVLLCELTYKREWDLPGGVVDPWESPASALARELREELGLDLTVAGLLVVNWMPPWRGWDDACQFVFDLGVHDPSLTGAMTFEATEIAAVHWCTREQARPQVPDYLDGLLGRLERLDDPPVYLEGGSPL</sequence>
<dbReference type="PANTHER" id="PTHR43046:SF12">
    <property type="entry name" value="GDP-MANNOSE MANNOSYL HYDROLASE"/>
    <property type="match status" value="1"/>
</dbReference>
<keyword evidence="3 5" id="KW-0378">Hydrolase</keyword>
<evidence type="ECO:0000313" key="9">
    <source>
        <dbReference type="Proteomes" id="UP000019494"/>
    </source>
</evidence>
<dbReference type="Proteomes" id="UP000019494">
    <property type="component" value="Unassembled WGS sequence"/>
</dbReference>
<dbReference type="InterPro" id="IPR020476">
    <property type="entry name" value="Nudix_hydrolase"/>
</dbReference>
<dbReference type="CDD" id="cd18876">
    <property type="entry name" value="NUDIX_Hydrolase"/>
    <property type="match status" value="1"/>
</dbReference>
<dbReference type="GO" id="GO:0016787">
    <property type="term" value="F:hydrolase activity"/>
    <property type="evidence" value="ECO:0007669"/>
    <property type="project" value="UniProtKB-KW"/>
</dbReference>
<dbReference type="SUPFAM" id="SSF55729">
    <property type="entry name" value="Acyl-CoA N-acyltransferases (Nat)"/>
    <property type="match status" value="1"/>
</dbReference>
<evidence type="ECO:0000256" key="4">
    <source>
        <dbReference type="ARBA" id="ARBA00022842"/>
    </source>
</evidence>
<keyword evidence="9" id="KW-1185">Reference proteome</keyword>
<evidence type="ECO:0000259" key="6">
    <source>
        <dbReference type="PROSITE" id="PS51186"/>
    </source>
</evidence>
<comment type="similarity">
    <text evidence="2 5">Belongs to the Nudix hydrolase family.</text>
</comment>
<comment type="caution">
    <text evidence="8">The sequence shown here is derived from an EMBL/GenBank/DDBJ whole genome shotgun (WGS) entry which is preliminary data.</text>
</comment>
<comment type="cofactor">
    <cofactor evidence="1">
        <name>Mg(2+)</name>
        <dbReference type="ChEBI" id="CHEBI:18420"/>
    </cofactor>
</comment>
<gene>
    <name evidence="8" type="ORF">N864_15465</name>
</gene>
<evidence type="ECO:0000256" key="1">
    <source>
        <dbReference type="ARBA" id="ARBA00001946"/>
    </source>
</evidence>
<dbReference type="EMBL" id="AWQS01000315">
    <property type="protein sequence ID" value="EWT04165.1"/>
    <property type="molecule type" value="Genomic_DNA"/>
</dbReference>
<keyword evidence="4" id="KW-0460">Magnesium</keyword>
<dbReference type="Gene3D" id="3.90.79.10">
    <property type="entry name" value="Nucleoside Triphosphate Pyrophosphohydrolase"/>
    <property type="match status" value="1"/>
</dbReference>
<feature type="domain" description="N-acetyltransferase" evidence="6">
    <location>
        <begin position="1"/>
        <end position="132"/>
    </location>
</feature>
<dbReference type="PROSITE" id="PS51462">
    <property type="entry name" value="NUDIX"/>
    <property type="match status" value="1"/>
</dbReference>
<evidence type="ECO:0000259" key="7">
    <source>
        <dbReference type="PROSITE" id="PS51462"/>
    </source>
</evidence>
<dbReference type="GO" id="GO:0016747">
    <property type="term" value="F:acyltransferase activity, transferring groups other than amino-acyl groups"/>
    <property type="evidence" value="ECO:0007669"/>
    <property type="project" value="InterPro"/>
</dbReference>
<dbReference type="Gene3D" id="3.40.630.30">
    <property type="match status" value="1"/>
</dbReference>
<evidence type="ECO:0000256" key="3">
    <source>
        <dbReference type="ARBA" id="ARBA00022801"/>
    </source>
</evidence>
<dbReference type="PATRIC" id="fig|584657.3.peg.3957"/>
<dbReference type="InterPro" id="IPR000182">
    <property type="entry name" value="GNAT_dom"/>
</dbReference>
<dbReference type="InterPro" id="IPR000086">
    <property type="entry name" value="NUDIX_hydrolase_dom"/>
</dbReference>
<dbReference type="Pfam" id="PF00293">
    <property type="entry name" value="NUDIX"/>
    <property type="match status" value="1"/>
</dbReference>
<feature type="domain" description="Nudix hydrolase" evidence="7">
    <location>
        <begin position="152"/>
        <end position="282"/>
    </location>
</feature>
<accession>W9GDM5</accession>
<proteinExistence type="inferred from homology"/>
<dbReference type="PROSITE" id="PS51186">
    <property type="entry name" value="GNAT"/>
    <property type="match status" value="1"/>
</dbReference>
<dbReference type="PRINTS" id="PR00502">
    <property type="entry name" value="NUDIXFAMILY"/>
</dbReference>
<dbReference type="AlphaFoldDB" id="W9GDM5"/>
<reference evidence="8" key="1">
    <citation type="submission" date="2013-08" db="EMBL/GenBank/DDBJ databases">
        <authorList>
            <person name="Liu H."/>
            <person name="Wang G."/>
        </authorList>
    </citation>
    <scope>NUCLEOTIDE SEQUENCE</scope>
    <source>
        <strain evidence="8">Q5-1</strain>
    </source>
</reference>
<evidence type="ECO:0000313" key="8">
    <source>
        <dbReference type="EMBL" id="EWT04165.1"/>
    </source>
</evidence>
<dbReference type="SUPFAM" id="SSF55811">
    <property type="entry name" value="Nudix"/>
    <property type="match status" value="1"/>
</dbReference>
<protein>
    <submittedName>
        <fullName evidence="8">Pyrophosphohydrolase</fullName>
    </submittedName>
</protein>
<evidence type="ECO:0000256" key="2">
    <source>
        <dbReference type="ARBA" id="ARBA00005582"/>
    </source>
</evidence>
<dbReference type="PANTHER" id="PTHR43046">
    <property type="entry name" value="GDP-MANNOSE MANNOSYL HYDROLASE"/>
    <property type="match status" value="1"/>
</dbReference>
<name>W9GDM5_9MICO</name>
<organism evidence="8 9">
    <name type="scientific">Intrasporangium chromatireducens Q5-1</name>
    <dbReference type="NCBI Taxonomy" id="584657"/>
    <lineage>
        <taxon>Bacteria</taxon>
        <taxon>Bacillati</taxon>
        <taxon>Actinomycetota</taxon>
        <taxon>Actinomycetes</taxon>
        <taxon>Micrococcales</taxon>
        <taxon>Intrasporangiaceae</taxon>
        <taxon>Intrasporangium</taxon>
    </lineage>
</organism>
<dbReference type="InterPro" id="IPR020084">
    <property type="entry name" value="NUDIX_hydrolase_CS"/>
</dbReference>